<dbReference type="CDD" id="cd13585">
    <property type="entry name" value="PBP2_TMBP_like"/>
    <property type="match status" value="1"/>
</dbReference>
<dbReference type="PANTHER" id="PTHR43649">
    <property type="entry name" value="ARABINOSE-BINDING PROTEIN-RELATED"/>
    <property type="match status" value="1"/>
</dbReference>
<dbReference type="Gene3D" id="3.40.190.10">
    <property type="entry name" value="Periplasmic binding protein-like II"/>
    <property type="match status" value="1"/>
</dbReference>
<evidence type="ECO:0000313" key="7">
    <source>
        <dbReference type="EMBL" id="TCL61403.1"/>
    </source>
</evidence>
<evidence type="ECO:0000256" key="3">
    <source>
        <dbReference type="ARBA" id="ARBA00023136"/>
    </source>
</evidence>
<evidence type="ECO:0000256" key="6">
    <source>
        <dbReference type="SAM" id="SignalP"/>
    </source>
</evidence>
<organism evidence="7 8">
    <name type="scientific">Allofournierella massiliensis</name>
    <dbReference type="NCBI Taxonomy" id="1650663"/>
    <lineage>
        <taxon>Bacteria</taxon>
        <taxon>Bacillati</taxon>
        <taxon>Bacillota</taxon>
        <taxon>Clostridia</taxon>
        <taxon>Eubacteriales</taxon>
        <taxon>Oscillospiraceae</taxon>
        <taxon>Allofournierella</taxon>
    </lineage>
</organism>
<dbReference type="InterPro" id="IPR050490">
    <property type="entry name" value="Bact_solute-bd_prot1"/>
</dbReference>
<dbReference type="PROSITE" id="PS51257">
    <property type="entry name" value="PROKAR_LIPOPROTEIN"/>
    <property type="match status" value="1"/>
</dbReference>
<reference evidence="7 8" key="1">
    <citation type="submission" date="2019-03" db="EMBL/GenBank/DDBJ databases">
        <title>Genomic Encyclopedia of Type Strains, Phase IV (KMG-IV): sequencing the most valuable type-strain genomes for metagenomic binning, comparative biology and taxonomic classification.</title>
        <authorList>
            <person name="Goeker M."/>
        </authorList>
    </citation>
    <scope>NUCLEOTIDE SEQUENCE [LARGE SCALE GENOMIC DNA]</scope>
    <source>
        <strain evidence="7 8">DSM 100451</strain>
    </source>
</reference>
<dbReference type="SUPFAM" id="SSF53850">
    <property type="entry name" value="Periplasmic binding protein-like II"/>
    <property type="match status" value="1"/>
</dbReference>
<evidence type="ECO:0000313" key="8">
    <source>
        <dbReference type="Proteomes" id="UP000295184"/>
    </source>
</evidence>
<dbReference type="InterPro" id="IPR006059">
    <property type="entry name" value="SBP"/>
</dbReference>
<feature type="signal peptide" evidence="6">
    <location>
        <begin position="1"/>
        <end position="21"/>
    </location>
</feature>
<keyword evidence="1" id="KW-1003">Cell membrane</keyword>
<evidence type="ECO:0000256" key="1">
    <source>
        <dbReference type="ARBA" id="ARBA00022475"/>
    </source>
</evidence>
<gene>
    <name evidence="7" type="ORF">EDD77_102142</name>
</gene>
<dbReference type="AlphaFoldDB" id="A0A4R1R724"/>
<keyword evidence="4" id="KW-0564">Palmitate</keyword>
<dbReference type="EMBL" id="SLUM01000002">
    <property type="protein sequence ID" value="TCL61403.1"/>
    <property type="molecule type" value="Genomic_DNA"/>
</dbReference>
<dbReference type="Pfam" id="PF01547">
    <property type="entry name" value="SBP_bac_1"/>
    <property type="match status" value="1"/>
</dbReference>
<dbReference type="RefSeq" id="WP_058966291.1">
    <property type="nucleotide sequence ID" value="NZ_CABKVM010000019.1"/>
</dbReference>
<proteinExistence type="predicted"/>
<dbReference type="STRING" id="1650663.GCA_001486665_02977"/>
<comment type="caution">
    <text evidence="7">The sequence shown here is derived from an EMBL/GenBank/DDBJ whole genome shotgun (WGS) entry which is preliminary data.</text>
</comment>
<accession>A0A4R1R724</accession>
<keyword evidence="2 6" id="KW-0732">Signal</keyword>
<keyword evidence="5" id="KW-0449">Lipoprotein</keyword>
<feature type="chain" id="PRO_5038347416" evidence="6">
    <location>
        <begin position="22"/>
        <end position="441"/>
    </location>
</feature>
<dbReference type="Proteomes" id="UP000295184">
    <property type="component" value="Unassembled WGS sequence"/>
</dbReference>
<keyword evidence="3" id="KW-0472">Membrane</keyword>
<sequence length="441" mass="47670">MKKFWKRAAAGLCAAALAATALTGCGGGQETSTAASGAASGSTASGSEAEPVTLEFWTIALQPTFTDFLNGLIDKYEQENPNVTINWVDLPYDSIQQKLVTATAGGTSPDVVNLNTQMTLTLAGKGALVDLEKEATEEQKSVYIPSLYDSARIGDSVYAFPWYASPNIMFYNKALFEQAGLDIETLPTQYREAFDAAKTMKEKTGAYLYNPPEFFNLMFEEGVSILNEDNTAAAFNTQDTVDLLNSFKELTDQDILPKNSKWGDWDTELKLFETGQLAIVSSSGSSLSRIKDEAPDVYENIGVAAPLTGSEGFSRNALMNLVVPEASKHHEEAIKFAAYITGDECQLEFCKQTAIFPSTIKASQDEYFLSDSETLEGQARIMSVEVSETSKDYSLGTAGQSEIQDAVNQIQEAVIQNGTDTQTALDNGEKAVNDILAQSAG</sequence>
<name>A0A4R1R724_9FIRM</name>
<evidence type="ECO:0000256" key="5">
    <source>
        <dbReference type="ARBA" id="ARBA00023288"/>
    </source>
</evidence>
<evidence type="ECO:0000256" key="2">
    <source>
        <dbReference type="ARBA" id="ARBA00022729"/>
    </source>
</evidence>
<protein>
    <submittedName>
        <fullName evidence="7">Carbohydrate ABC transporter substrate-binding protein (CUT1 family)</fullName>
    </submittedName>
</protein>
<evidence type="ECO:0000256" key="4">
    <source>
        <dbReference type="ARBA" id="ARBA00023139"/>
    </source>
</evidence>
<dbReference type="PANTHER" id="PTHR43649:SF33">
    <property type="entry name" value="POLYGALACTURONAN_RHAMNOGALACTURONAN-BINDING PROTEIN YTCQ"/>
    <property type="match status" value="1"/>
</dbReference>